<evidence type="ECO:0000313" key="3">
    <source>
        <dbReference type="Proteomes" id="UP000886893"/>
    </source>
</evidence>
<dbReference type="AlphaFoldDB" id="A0A9D1G968"/>
<dbReference type="GO" id="GO:0016226">
    <property type="term" value="P:iron-sulfur cluster assembly"/>
    <property type="evidence" value="ECO:0007669"/>
    <property type="project" value="InterPro"/>
</dbReference>
<dbReference type="SUPFAM" id="SSF101960">
    <property type="entry name" value="Stabilizer of iron transporter SufD"/>
    <property type="match status" value="1"/>
</dbReference>
<reference evidence="2" key="1">
    <citation type="submission" date="2020-10" db="EMBL/GenBank/DDBJ databases">
        <authorList>
            <person name="Gilroy R."/>
        </authorList>
    </citation>
    <scope>NUCLEOTIDE SEQUENCE</scope>
    <source>
        <strain evidence="2">14508</strain>
    </source>
</reference>
<dbReference type="Pfam" id="PF01458">
    <property type="entry name" value="SUFBD_core"/>
    <property type="match status" value="1"/>
</dbReference>
<protein>
    <submittedName>
        <fullName evidence="2">SufD family Fe-S cluster assembly protein</fullName>
    </submittedName>
</protein>
<dbReference type="PANTHER" id="PTHR43575">
    <property type="entry name" value="PROTEIN ABCI7, CHLOROPLASTIC"/>
    <property type="match status" value="1"/>
</dbReference>
<accession>A0A9D1G968</accession>
<dbReference type="PANTHER" id="PTHR43575:SF1">
    <property type="entry name" value="PROTEIN ABCI7, CHLOROPLASTIC"/>
    <property type="match status" value="1"/>
</dbReference>
<dbReference type="InterPro" id="IPR000825">
    <property type="entry name" value="SUF_FeS_clus_asmbl_SufBD_core"/>
</dbReference>
<gene>
    <name evidence="2" type="ORF">IAD04_04475</name>
</gene>
<organism evidence="2 3">
    <name type="scientific">Candidatus Caccosoma faecigallinarum</name>
    <dbReference type="NCBI Taxonomy" id="2840720"/>
    <lineage>
        <taxon>Bacteria</taxon>
        <taxon>Bacillati</taxon>
        <taxon>Bacillota</taxon>
        <taxon>Bacillota incertae sedis</taxon>
        <taxon>Candidatus Caccosoma</taxon>
    </lineage>
</organism>
<evidence type="ECO:0000259" key="1">
    <source>
        <dbReference type="Pfam" id="PF01458"/>
    </source>
</evidence>
<sequence length="287" mass="32530">MKNVKLNFYKNAIVDDPSHLYNPLTQKITIQNLSNTMVTITFEDEMPSSLTFELVHSNILLVEEYKGELVSNCETFHIDADSKLTRIGLYIDVDASLKLEREVLNEGYYHNIQLDVSDASISMDEKVQLLHPDSFCLMNSAIYAQKKNTKFYTTNFIHQKPSTKSDCKIYGVCNDSAQLSLATDAYIIKGASQSKAKQEGRIIHLTGNCKGVIYPDLHIDENDVEAAHSCSVGSVNLDHLYYLQTRGFSMQEGKNLLIKSYFTPIFQYISDESLKEKMQLAIQKRIG</sequence>
<dbReference type="InterPro" id="IPR037284">
    <property type="entry name" value="SUF_FeS_clus_asmbl_SufBD_sf"/>
</dbReference>
<name>A0A9D1G968_9FIRM</name>
<feature type="domain" description="SUF system FeS cluster assembly SufBD core" evidence="1">
    <location>
        <begin position="103"/>
        <end position="260"/>
    </location>
</feature>
<dbReference type="Proteomes" id="UP000886893">
    <property type="component" value="Unassembled WGS sequence"/>
</dbReference>
<reference evidence="2" key="2">
    <citation type="journal article" date="2021" name="PeerJ">
        <title>Extensive microbial diversity within the chicken gut microbiome revealed by metagenomics and culture.</title>
        <authorList>
            <person name="Gilroy R."/>
            <person name="Ravi A."/>
            <person name="Getino M."/>
            <person name="Pursley I."/>
            <person name="Horton D.L."/>
            <person name="Alikhan N.F."/>
            <person name="Baker D."/>
            <person name="Gharbi K."/>
            <person name="Hall N."/>
            <person name="Watson M."/>
            <person name="Adriaenssens E.M."/>
            <person name="Foster-Nyarko E."/>
            <person name="Jarju S."/>
            <person name="Secka A."/>
            <person name="Antonio M."/>
            <person name="Oren A."/>
            <person name="Chaudhuri R.R."/>
            <person name="La Ragione R."/>
            <person name="Hildebrand F."/>
            <person name="Pallen M.J."/>
        </authorList>
    </citation>
    <scope>NUCLEOTIDE SEQUENCE</scope>
    <source>
        <strain evidence="2">14508</strain>
    </source>
</reference>
<dbReference type="InterPro" id="IPR055346">
    <property type="entry name" value="Fe-S_cluster_assembly_SufBD"/>
</dbReference>
<comment type="caution">
    <text evidence="2">The sequence shown here is derived from an EMBL/GenBank/DDBJ whole genome shotgun (WGS) entry which is preliminary data.</text>
</comment>
<proteinExistence type="predicted"/>
<dbReference type="EMBL" id="DVKI01000138">
    <property type="protein sequence ID" value="HIT17610.1"/>
    <property type="molecule type" value="Genomic_DNA"/>
</dbReference>
<evidence type="ECO:0000313" key="2">
    <source>
        <dbReference type="EMBL" id="HIT17610.1"/>
    </source>
</evidence>